<feature type="coiled-coil region" evidence="1">
    <location>
        <begin position="582"/>
        <end position="648"/>
    </location>
</feature>
<evidence type="ECO:0000256" key="1">
    <source>
        <dbReference type="SAM" id="Coils"/>
    </source>
</evidence>
<evidence type="ECO:0000313" key="4">
    <source>
        <dbReference type="EMBL" id="VYT65702.1"/>
    </source>
</evidence>
<protein>
    <submittedName>
        <fullName evidence="4">DNA replication and repair protein RecF</fullName>
    </submittedName>
</protein>
<keyword evidence="2" id="KW-0472">Membrane</keyword>
<proteinExistence type="predicted"/>
<gene>
    <name evidence="4" type="primary">recF_2</name>
    <name evidence="4" type="ORF">VALFYP47_00484</name>
</gene>
<dbReference type="EMBL" id="CACRUN010000004">
    <property type="protein sequence ID" value="VYT65702.1"/>
    <property type="molecule type" value="Genomic_DNA"/>
</dbReference>
<dbReference type="Pfam" id="PF13514">
    <property type="entry name" value="AAA_27"/>
    <property type="match status" value="1"/>
</dbReference>
<dbReference type="InterPro" id="IPR027417">
    <property type="entry name" value="P-loop_NTPase"/>
</dbReference>
<feature type="transmembrane region" description="Helical" evidence="2">
    <location>
        <begin position="436"/>
        <end position="457"/>
    </location>
</feature>
<feature type="domain" description="YhaN AAA" evidence="3">
    <location>
        <begin position="1"/>
        <end position="184"/>
    </location>
</feature>
<dbReference type="AlphaFoldDB" id="A0A6N2YJQ5"/>
<dbReference type="PANTHER" id="PTHR41259">
    <property type="entry name" value="DOUBLE-STRAND BREAK REPAIR RAD50 ATPASE, PUTATIVE-RELATED"/>
    <property type="match status" value="1"/>
</dbReference>
<keyword evidence="2" id="KW-0812">Transmembrane</keyword>
<accession>A0A6N2YJQ5</accession>
<reference evidence="4" key="1">
    <citation type="submission" date="2019-11" db="EMBL/GenBank/DDBJ databases">
        <authorList>
            <person name="Feng L."/>
        </authorList>
    </citation>
    <scope>NUCLEOTIDE SEQUENCE</scope>
    <source>
        <strain evidence="4">VatypicaLFYP47</strain>
    </source>
</reference>
<keyword evidence="2" id="KW-1133">Transmembrane helix</keyword>
<dbReference type="Gene3D" id="3.40.50.300">
    <property type="entry name" value="P-loop containing nucleotide triphosphate hydrolases"/>
    <property type="match status" value="2"/>
</dbReference>
<evidence type="ECO:0000259" key="3">
    <source>
        <dbReference type="Pfam" id="PF13514"/>
    </source>
</evidence>
<name>A0A6N2YJQ5_9FIRM</name>
<feature type="coiled-coil region" evidence="1">
    <location>
        <begin position="493"/>
        <end position="554"/>
    </location>
</feature>
<feature type="coiled-coil region" evidence="1">
    <location>
        <begin position="165"/>
        <end position="215"/>
    </location>
</feature>
<keyword evidence="1" id="KW-0175">Coiled coil</keyword>
<dbReference type="PANTHER" id="PTHR41259:SF1">
    <property type="entry name" value="DOUBLE-STRAND BREAK REPAIR RAD50 ATPASE, PUTATIVE-RELATED"/>
    <property type="match status" value="1"/>
</dbReference>
<organism evidence="4">
    <name type="scientific">Veillonella atypica</name>
    <dbReference type="NCBI Taxonomy" id="39777"/>
    <lineage>
        <taxon>Bacteria</taxon>
        <taxon>Bacillati</taxon>
        <taxon>Bacillota</taxon>
        <taxon>Negativicutes</taxon>
        <taxon>Veillonellales</taxon>
        <taxon>Veillonellaceae</taxon>
        <taxon>Veillonella</taxon>
    </lineage>
</organism>
<feature type="transmembrane region" description="Helical" evidence="2">
    <location>
        <begin position="463"/>
        <end position="483"/>
    </location>
</feature>
<dbReference type="SUPFAM" id="SSF52540">
    <property type="entry name" value="P-loop containing nucleoside triphosphate hydrolases"/>
    <property type="match status" value="1"/>
</dbReference>
<evidence type="ECO:0000256" key="2">
    <source>
        <dbReference type="SAM" id="Phobius"/>
    </source>
</evidence>
<dbReference type="RefSeq" id="WP_156717602.1">
    <property type="nucleotide sequence ID" value="NZ_CACRUN010000004.1"/>
</dbReference>
<dbReference type="InterPro" id="IPR038734">
    <property type="entry name" value="YhaN_AAA"/>
</dbReference>
<sequence length="952" mass="110110">MNIKQIRLDSFGPYENWTFKSGPNGVQLVYGANESGKTSLLEGIRSLLFGGKHKKYGYVSGFLELDKEGTAYYLGRQNKNLDFYSPGESSIKDEPNQLWWHGLDKKTYNRIFGLTLEDLQGVDILNEVDVRARFFGAEGGEQLGGVVKSIETNANDLLVASASGKRRINVLIDRLQENKARLSALGEHETQYVELQQALKASEDTEAEIQNQIKEWQDYREGVEMVLRAWDTYRRSEEARRRMQQFTSPDTLDRDAFLSIDEGLREARQNMQLWLDKEEALKPENFDPNSPFTTYGQDIEDLIQQGAKWEQLRRECEEGEAYIAKVKEQLDFSRGLQSSWRKDESVPTDVNWFEGERLSKRLRTAKDQLLYWQSQAPSLQKEPKISEDSSSVDTGENSPVNTWAQQELQAVMTDIADLESRLGEHGSIRMAAMPIWLQRIGGIGAVVGVLMSLAGLIALESVLYSIGGIILLILGLGLFWYGWRLRHVDDSDVARLMRELERLQQRKSYLETQLDVPLPAATSDVPNLETAAIEQRYNDEGKQLQANYEKALAEWQAWIPEGAAKSLDEDDFFSMKHEYDQYSEQLRTIEGYEKRLDEHKESLRLIEDQAVTLWYNLGVEAPVSPTELKRIYNQYKNFQQQMIRWEQKESQRKSYRMEYDNWHRKEKELLLEQKALLEKSGLSGANEYRQKLIDEDQFKQWETIYKQSQVQLDLLTPDGENKDLFYRRLREGNKENWTDELAHADQELNARKDAMANLYEKRGQIVEAMRALGSDQEQREAIQQRQELESELESALEDWATQVVIAHCMERAQQSYEEESQPKMLELASQYIKRLTNGAYTFDMWGLQDGLALLNERGERLPIYHWSSGLADQVYLALRLALAKVFSYQVDALPIILDDILVRFDEDRQKSALELLAELGEHQQIWLFTCQQQVYYMGQAIAGIDTHILQRA</sequence>